<dbReference type="InterPro" id="IPR012337">
    <property type="entry name" value="RNaseH-like_sf"/>
</dbReference>
<sequence length="421" mass="48003">MQLIKLSSEVCKKLDRISRNFLWGHTIDKKVVHLLYWDVVCLPKKCGGLGLKKAKALNQAFLAKASWFLIQDDSGIWCKVIKHKYLNTRSLFDIELNKKVVCYSTWKAIAFGASLINKGLFWRVGNGDHIRFRTNNWVPDVGFLLEHALVVLSEEMMCHTVSCFLVDGEWDIRRLALFLPWSIIHRISSIYSVVEDIAHLLWDCKISMAIWDSVFRGVPLFAVVDGDLENWFMKNLKNESTAFDKVPFCLLFPAVVWFIWKWRCKTVFVPDFAIPQDPSQYIHRFCCDWINANSDITVTDSFLVSIGWSPPSVGWVKLNVDGGCNINSGTISSSGVLRDHSKNWLKGFALNRGAGSALEVELWGLLKGLPWLGTLDLGELLWRLTLSLLFIFSVQTYLSIILCSALLRTALHLWLRIGAVF</sequence>
<dbReference type="Proteomes" id="UP001281410">
    <property type="component" value="Unassembled WGS sequence"/>
</dbReference>
<evidence type="ECO:0000313" key="3">
    <source>
        <dbReference type="Proteomes" id="UP001281410"/>
    </source>
</evidence>
<accession>A0AAE0E7V5</accession>
<dbReference type="SUPFAM" id="SSF53098">
    <property type="entry name" value="Ribonuclease H-like"/>
    <property type="match status" value="1"/>
</dbReference>
<dbReference type="EMBL" id="JANJYJ010000004">
    <property type="protein sequence ID" value="KAK3218139.1"/>
    <property type="molecule type" value="Genomic_DNA"/>
</dbReference>
<keyword evidence="1" id="KW-0812">Transmembrane</keyword>
<dbReference type="CDD" id="cd06222">
    <property type="entry name" value="RNase_H_like"/>
    <property type="match status" value="1"/>
</dbReference>
<organism evidence="2 3">
    <name type="scientific">Dipteronia sinensis</name>
    <dbReference type="NCBI Taxonomy" id="43782"/>
    <lineage>
        <taxon>Eukaryota</taxon>
        <taxon>Viridiplantae</taxon>
        <taxon>Streptophyta</taxon>
        <taxon>Embryophyta</taxon>
        <taxon>Tracheophyta</taxon>
        <taxon>Spermatophyta</taxon>
        <taxon>Magnoliopsida</taxon>
        <taxon>eudicotyledons</taxon>
        <taxon>Gunneridae</taxon>
        <taxon>Pentapetalae</taxon>
        <taxon>rosids</taxon>
        <taxon>malvids</taxon>
        <taxon>Sapindales</taxon>
        <taxon>Sapindaceae</taxon>
        <taxon>Hippocastanoideae</taxon>
        <taxon>Acereae</taxon>
        <taxon>Dipteronia</taxon>
    </lineage>
</organism>
<keyword evidence="1" id="KW-0472">Membrane</keyword>
<evidence type="ECO:0000313" key="2">
    <source>
        <dbReference type="EMBL" id="KAK3218139.1"/>
    </source>
</evidence>
<feature type="transmembrane region" description="Helical" evidence="1">
    <location>
        <begin position="380"/>
        <end position="407"/>
    </location>
</feature>
<reference evidence="2" key="1">
    <citation type="journal article" date="2023" name="Plant J.">
        <title>Genome sequences and population genomics provide insights into the demographic history, inbreeding, and mutation load of two 'living fossil' tree species of Dipteronia.</title>
        <authorList>
            <person name="Feng Y."/>
            <person name="Comes H.P."/>
            <person name="Chen J."/>
            <person name="Zhu S."/>
            <person name="Lu R."/>
            <person name="Zhang X."/>
            <person name="Li P."/>
            <person name="Qiu J."/>
            <person name="Olsen K.M."/>
            <person name="Qiu Y."/>
        </authorList>
    </citation>
    <scope>NUCLEOTIDE SEQUENCE</scope>
    <source>
        <strain evidence="2">NBL</strain>
    </source>
</reference>
<keyword evidence="1" id="KW-1133">Transmembrane helix</keyword>
<dbReference type="InterPro" id="IPR044730">
    <property type="entry name" value="RNase_H-like_dom_plant"/>
</dbReference>
<evidence type="ECO:0008006" key="4">
    <source>
        <dbReference type="Google" id="ProtNLM"/>
    </source>
</evidence>
<dbReference type="PANTHER" id="PTHR33116">
    <property type="entry name" value="REVERSE TRANSCRIPTASE ZINC-BINDING DOMAIN-CONTAINING PROTEIN-RELATED-RELATED"/>
    <property type="match status" value="1"/>
</dbReference>
<dbReference type="PANTHER" id="PTHR33116:SF78">
    <property type="entry name" value="OS12G0587133 PROTEIN"/>
    <property type="match status" value="1"/>
</dbReference>
<comment type="caution">
    <text evidence="2">The sequence shown here is derived from an EMBL/GenBank/DDBJ whole genome shotgun (WGS) entry which is preliminary data.</text>
</comment>
<gene>
    <name evidence="2" type="ORF">Dsin_012109</name>
</gene>
<keyword evidence="3" id="KW-1185">Reference proteome</keyword>
<dbReference type="AlphaFoldDB" id="A0AAE0E7V5"/>
<protein>
    <recommendedName>
        <fullName evidence="4">Reverse transcriptase zinc-binding domain-containing protein</fullName>
    </recommendedName>
</protein>
<evidence type="ECO:0000256" key="1">
    <source>
        <dbReference type="SAM" id="Phobius"/>
    </source>
</evidence>
<name>A0AAE0E7V5_9ROSI</name>
<proteinExistence type="predicted"/>